<dbReference type="AlphaFoldDB" id="A0ABD3PAT3"/>
<proteinExistence type="predicted"/>
<comment type="caution">
    <text evidence="1">The sequence shown here is derived from an EMBL/GenBank/DDBJ whole genome shotgun (WGS) entry which is preliminary data.</text>
</comment>
<sequence>KNDGDYWINLPRCKDHWKNSFGWGSGRVYDKEILKVCDLYITCEPCIMRLSMMGIKRVFFGCKNDRFGCPSPSKHHGFEIIEGFSKTRPLDCFVLFTTERISMRLIRFDVRKIRTNQRLQFSLTDQLSNEIQFALNDYALL</sequence>
<dbReference type="Gene3D" id="3.40.140.10">
    <property type="entry name" value="Cytidine Deaminase, domain 2"/>
    <property type="match status" value="1"/>
</dbReference>
<evidence type="ECO:0000313" key="2">
    <source>
        <dbReference type="Proteomes" id="UP001530315"/>
    </source>
</evidence>
<reference evidence="1 2" key="1">
    <citation type="submission" date="2024-10" db="EMBL/GenBank/DDBJ databases">
        <title>Updated reference genomes for cyclostephanoid diatoms.</title>
        <authorList>
            <person name="Roberts W.R."/>
            <person name="Alverson A.J."/>
        </authorList>
    </citation>
    <scope>NUCLEOTIDE SEQUENCE [LARGE SCALE GENOMIC DNA]</scope>
    <source>
        <strain evidence="1 2">AJA276-08</strain>
    </source>
</reference>
<organism evidence="1 2">
    <name type="scientific">Stephanodiscus triporus</name>
    <dbReference type="NCBI Taxonomy" id="2934178"/>
    <lineage>
        <taxon>Eukaryota</taxon>
        <taxon>Sar</taxon>
        <taxon>Stramenopiles</taxon>
        <taxon>Ochrophyta</taxon>
        <taxon>Bacillariophyta</taxon>
        <taxon>Coscinodiscophyceae</taxon>
        <taxon>Thalassiosirophycidae</taxon>
        <taxon>Stephanodiscales</taxon>
        <taxon>Stephanodiscaceae</taxon>
        <taxon>Stephanodiscus</taxon>
    </lineage>
</organism>
<gene>
    <name evidence="1" type="ORF">ACHAW5_005304</name>
</gene>
<dbReference type="EMBL" id="JALLAZ020000901">
    <property type="protein sequence ID" value="KAL3785143.1"/>
    <property type="molecule type" value="Genomic_DNA"/>
</dbReference>
<feature type="non-terminal residue" evidence="1">
    <location>
        <position position="1"/>
    </location>
</feature>
<name>A0ABD3PAT3_9STRA</name>
<protein>
    <submittedName>
        <fullName evidence="1">Uncharacterized protein</fullName>
    </submittedName>
</protein>
<dbReference type="Proteomes" id="UP001530315">
    <property type="component" value="Unassembled WGS sequence"/>
</dbReference>
<evidence type="ECO:0000313" key="1">
    <source>
        <dbReference type="EMBL" id="KAL3785143.1"/>
    </source>
</evidence>
<dbReference type="SUPFAM" id="SSF53927">
    <property type="entry name" value="Cytidine deaminase-like"/>
    <property type="match status" value="1"/>
</dbReference>
<accession>A0ABD3PAT3</accession>
<keyword evidence="2" id="KW-1185">Reference proteome</keyword>
<dbReference type="InterPro" id="IPR016193">
    <property type="entry name" value="Cytidine_deaminase-like"/>
</dbReference>